<accession>A0A0S8JXQ5</accession>
<dbReference type="InterPro" id="IPR045865">
    <property type="entry name" value="ACT-like_dom_sf"/>
</dbReference>
<name>A0A0S8JXQ5_UNCW3</name>
<dbReference type="Pfam" id="PF01842">
    <property type="entry name" value="ACT"/>
    <property type="match status" value="2"/>
</dbReference>
<sequence length="127" mass="13767">MSSTKEFRISLPNQPGQLVRVCEALSQRNVNIRTIAGIAGTNRLAMVTDQEDPTKEVLQKLGLSFEEVELLTVRLVDKPGTLAGFARKLADANINIESIYRLGVTADGVEVAFTVSDIDKAKPVLGL</sequence>
<protein>
    <recommendedName>
        <fullName evidence="1">ACT domain-containing protein</fullName>
    </recommendedName>
</protein>
<evidence type="ECO:0000313" key="3">
    <source>
        <dbReference type="Proteomes" id="UP000050975"/>
    </source>
</evidence>
<proteinExistence type="predicted"/>
<dbReference type="PANTHER" id="PTHR40099">
    <property type="entry name" value="ACETOLACTATE SYNTHASE, SMALL SUBUNIT"/>
    <property type="match status" value="1"/>
</dbReference>
<dbReference type="Gene3D" id="3.30.2130.10">
    <property type="entry name" value="VC0802-like"/>
    <property type="match status" value="1"/>
</dbReference>
<feature type="domain" description="ACT" evidence="1">
    <location>
        <begin position="6"/>
        <end position="78"/>
    </location>
</feature>
<dbReference type="PROSITE" id="PS51671">
    <property type="entry name" value="ACT"/>
    <property type="match status" value="1"/>
</dbReference>
<dbReference type="EMBL" id="LJVE01000054">
    <property type="protein sequence ID" value="KPL14360.1"/>
    <property type="molecule type" value="Genomic_DNA"/>
</dbReference>
<dbReference type="CDD" id="cd02116">
    <property type="entry name" value="ACT"/>
    <property type="match status" value="1"/>
</dbReference>
<organism evidence="2 3">
    <name type="scientific">candidate division WOR_3 bacterium SM1_77</name>
    <dbReference type="NCBI Taxonomy" id="1703778"/>
    <lineage>
        <taxon>Bacteria</taxon>
        <taxon>Bacteria division WOR-3</taxon>
    </lineage>
</organism>
<dbReference type="InterPro" id="IPR002912">
    <property type="entry name" value="ACT_dom"/>
</dbReference>
<comment type="caution">
    <text evidence="2">The sequence shown here is derived from an EMBL/GenBank/DDBJ whole genome shotgun (WGS) entry which is preliminary data.</text>
</comment>
<evidence type="ECO:0000313" key="2">
    <source>
        <dbReference type="EMBL" id="KPL14360.1"/>
    </source>
</evidence>
<evidence type="ECO:0000259" key="1">
    <source>
        <dbReference type="PROSITE" id="PS51671"/>
    </source>
</evidence>
<dbReference type="SUPFAM" id="SSF55021">
    <property type="entry name" value="ACT-like"/>
    <property type="match status" value="2"/>
</dbReference>
<dbReference type="AlphaFoldDB" id="A0A0S8JXQ5"/>
<gene>
    <name evidence="2" type="ORF">AMJ74_03565</name>
</gene>
<dbReference type="PANTHER" id="PTHR40099:SF1">
    <property type="entry name" value="ACETOLACTATE SYNTHASE, SMALL SUBUNIT"/>
    <property type="match status" value="1"/>
</dbReference>
<dbReference type="Proteomes" id="UP000050975">
    <property type="component" value="Unassembled WGS sequence"/>
</dbReference>
<reference evidence="2 3" key="1">
    <citation type="journal article" date="2015" name="Microbiome">
        <title>Genomic resolution of linkages in carbon, nitrogen, and sulfur cycling among widespread estuary sediment bacteria.</title>
        <authorList>
            <person name="Baker B.J."/>
            <person name="Lazar C.S."/>
            <person name="Teske A.P."/>
            <person name="Dick G.J."/>
        </authorList>
    </citation>
    <scope>NUCLEOTIDE SEQUENCE [LARGE SCALE GENOMIC DNA]</scope>
    <source>
        <strain evidence="2">SM1_77</strain>
    </source>
</reference>